<sequence>MMHIEWPVNVTFKCIPCYSAKARKNAAKRAEAARPGAARARAAAAASANGAPAPHIKGFPSEAAHNF</sequence>
<keyword evidence="3" id="KW-1185">Reference proteome</keyword>
<reference evidence="2 3" key="1">
    <citation type="journal article" date="2019" name="Commun. Biol.">
        <title>The bagworm genome reveals a unique fibroin gene that provides high tensile strength.</title>
        <authorList>
            <person name="Kono N."/>
            <person name="Nakamura H."/>
            <person name="Ohtoshi R."/>
            <person name="Tomita M."/>
            <person name="Numata K."/>
            <person name="Arakawa K."/>
        </authorList>
    </citation>
    <scope>NUCLEOTIDE SEQUENCE [LARGE SCALE GENOMIC DNA]</scope>
</reference>
<dbReference type="EMBL" id="BGZK01000750">
    <property type="protein sequence ID" value="GBP58983.1"/>
    <property type="molecule type" value="Genomic_DNA"/>
</dbReference>
<gene>
    <name evidence="2" type="ORF">EVAR_14984_1</name>
</gene>
<comment type="caution">
    <text evidence="2">The sequence shown here is derived from an EMBL/GenBank/DDBJ whole genome shotgun (WGS) entry which is preliminary data.</text>
</comment>
<name>A0A4C1X739_EUMVA</name>
<evidence type="ECO:0000313" key="3">
    <source>
        <dbReference type="Proteomes" id="UP000299102"/>
    </source>
</evidence>
<organism evidence="2 3">
    <name type="scientific">Eumeta variegata</name>
    <name type="common">Bagworm moth</name>
    <name type="synonym">Eumeta japonica</name>
    <dbReference type="NCBI Taxonomy" id="151549"/>
    <lineage>
        <taxon>Eukaryota</taxon>
        <taxon>Metazoa</taxon>
        <taxon>Ecdysozoa</taxon>
        <taxon>Arthropoda</taxon>
        <taxon>Hexapoda</taxon>
        <taxon>Insecta</taxon>
        <taxon>Pterygota</taxon>
        <taxon>Neoptera</taxon>
        <taxon>Endopterygota</taxon>
        <taxon>Lepidoptera</taxon>
        <taxon>Glossata</taxon>
        <taxon>Ditrysia</taxon>
        <taxon>Tineoidea</taxon>
        <taxon>Psychidae</taxon>
        <taxon>Oiketicinae</taxon>
        <taxon>Eumeta</taxon>
    </lineage>
</organism>
<evidence type="ECO:0000256" key="1">
    <source>
        <dbReference type="SAM" id="MobiDB-lite"/>
    </source>
</evidence>
<dbReference type="AlphaFoldDB" id="A0A4C1X739"/>
<dbReference type="Proteomes" id="UP000299102">
    <property type="component" value="Unassembled WGS sequence"/>
</dbReference>
<accession>A0A4C1X739</accession>
<proteinExistence type="predicted"/>
<feature type="compositionally biased region" description="Low complexity" evidence="1">
    <location>
        <begin position="44"/>
        <end position="53"/>
    </location>
</feature>
<feature type="region of interest" description="Disordered" evidence="1">
    <location>
        <begin position="44"/>
        <end position="67"/>
    </location>
</feature>
<evidence type="ECO:0000313" key="2">
    <source>
        <dbReference type="EMBL" id="GBP58983.1"/>
    </source>
</evidence>
<protein>
    <submittedName>
        <fullName evidence="2">Uncharacterized protein</fullName>
    </submittedName>
</protein>